<comment type="subunit">
    <text evidence="4">Heterohexamer of two PFD-alpha type and four PFD-beta type subunits.</text>
</comment>
<dbReference type="OrthoDB" id="10250441at2759"/>
<dbReference type="GO" id="GO:0005737">
    <property type="term" value="C:cytoplasm"/>
    <property type="evidence" value="ECO:0007669"/>
    <property type="project" value="TreeGrafter"/>
</dbReference>
<keyword evidence="2 4" id="KW-0143">Chaperone</keyword>
<evidence type="ECO:0000256" key="3">
    <source>
        <dbReference type="ARBA" id="ARBA00024667"/>
    </source>
</evidence>
<dbReference type="OMA" id="NARMDEF"/>
<dbReference type="PIRSF" id="PIRSF016477">
    <property type="entry name" value="Prefoldin_subunit_4"/>
    <property type="match status" value="1"/>
</dbReference>
<proteinExistence type="inferred from homology"/>
<name>A0A0L8HD46_OCTBM</name>
<dbReference type="PANTHER" id="PTHR21100:SF9">
    <property type="entry name" value="PREFOLDIN SUBUNIT 4"/>
    <property type="match status" value="1"/>
</dbReference>
<evidence type="ECO:0000256" key="1">
    <source>
        <dbReference type="ARBA" id="ARBA00008045"/>
    </source>
</evidence>
<comment type="similarity">
    <text evidence="1 4">Belongs to the prefoldin subunit beta family.</text>
</comment>
<dbReference type="InterPro" id="IPR016661">
    <property type="entry name" value="PFDN4"/>
</dbReference>
<feature type="coiled-coil region" evidence="5">
    <location>
        <begin position="25"/>
        <end position="117"/>
    </location>
</feature>
<organism evidence="6">
    <name type="scientific">Octopus bimaculoides</name>
    <name type="common">California two-spotted octopus</name>
    <dbReference type="NCBI Taxonomy" id="37653"/>
    <lineage>
        <taxon>Eukaryota</taxon>
        <taxon>Metazoa</taxon>
        <taxon>Spiralia</taxon>
        <taxon>Lophotrochozoa</taxon>
        <taxon>Mollusca</taxon>
        <taxon>Cephalopoda</taxon>
        <taxon>Coleoidea</taxon>
        <taxon>Octopodiformes</taxon>
        <taxon>Octopoda</taxon>
        <taxon>Incirrata</taxon>
        <taxon>Octopodidae</taxon>
        <taxon>Octopus</taxon>
    </lineage>
</organism>
<evidence type="ECO:0000256" key="5">
    <source>
        <dbReference type="SAM" id="Coils"/>
    </source>
</evidence>
<dbReference type="Gene3D" id="1.10.287.370">
    <property type="match status" value="1"/>
</dbReference>
<evidence type="ECO:0000313" key="6">
    <source>
        <dbReference type="EMBL" id="KOF87221.1"/>
    </source>
</evidence>
<evidence type="ECO:0000256" key="4">
    <source>
        <dbReference type="PIRNR" id="PIRNR016477"/>
    </source>
</evidence>
<dbReference type="Pfam" id="PF01920">
    <property type="entry name" value="Prefoldin_2"/>
    <property type="match status" value="1"/>
</dbReference>
<dbReference type="EMBL" id="KQ418469">
    <property type="protein sequence ID" value="KOF87221.1"/>
    <property type="molecule type" value="Genomic_DNA"/>
</dbReference>
<reference evidence="6" key="1">
    <citation type="submission" date="2015-07" db="EMBL/GenBank/DDBJ databases">
        <title>MeaNS - Measles Nucleotide Surveillance Program.</title>
        <authorList>
            <person name="Tran T."/>
            <person name="Druce J."/>
        </authorList>
    </citation>
    <scope>NUCLEOTIDE SEQUENCE</scope>
    <source>
        <strain evidence="6">UCB-OBI-ISO-001</strain>
        <tissue evidence="6">Gonad</tissue>
    </source>
</reference>
<dbReference type="GO" id="GO:0016272">
    <property type="term" value="C:prefoldin complex"/>
    <property type="evidence" value="ECO:0007669"/>
    <property type="project" value="UniProtKB-UniRule"/>
</dbReference>
<dbReference type="FunFam" id="1.10.287.370:FF:000005">
    <property type="entry name" value="Prefoldin subunit 4"/>
    <property type="match status" value="1"/>
</dbReference>
<dbReference type="CDD" id="cd23165">
    <property type="entry name" value="Prefoldin_4"/>
    <property type="match status" value="1"/>
</dbReference>
<keyword evidence="5" id="KW-0175">Coiled coil</keyword>
<evidence type="ECO:0000256" key="2">
    <source>
        <dbReference type="ARBA" id="ARBA00023186"/>
    </source>
</evidence>
<accession>A0A0L8HD46</accession>
<dbReference type="STRING" id="37653.A0A0L8HD46"/>
<protein>
    <recommendedName>
        <fullName evidence="4">Prefoldin subunit 4</fullName>
    </recommendedName>
</protein>
<dbReference type="GO" id="GO:0006457">
    <property type="term" value="P:protein folding"/>
    <property type="evidence" value="ECO:0007669"/>
    <property type="project" value="UniProtKB-UniRule"/>
</dbReference>
<dbReference type="InterPro" id="IPR009053">
    <property type="entry name" value="Prefoldin"/>
</dbReference>
<dbReference type="PANTHER" id="PTHR21100">
    <property type="entry name" value="PREFOLDIN SUBUNIT 4"/>
    <property type="match status" value="1"/>
</dbReference>
<dbReference type="InterPro" id="IPR002777">
    <property type="entry name" value="PFD_beta-like"/>
</dbReference>
<comment type="function">
    <text evidence="3 4">Binds specifically to cytosolic chaperonin (c-CPN) and transfers target proteins to it. Binds to nascent polypeptide chain and promotes folding in an environment in which there are many competing pathways for nonnative proteins.</text>
</comment>
<dbReference type="SUPFAM" id="SSF46579">
    <property type="entry name" value="Prefoldin"/>
    <property type="match status" value="1"/>
</dbReference>
<dbReference type="AlphaFoldDB" id="A0A0L8HD46"/>
<gene>
    <name evidence="6" type="ORF">OCBIM_22017230mg</name>
</gene>
<dbReference type="GO" id="GO:0051082">
    <property type="term" value="F:unfolded protein binding"/>
    <property type="evidence" value="ECO:0007669"/>
    <property type="project" value="InterPro"/>
</dbReference>
<sequence>MAATMKNAESDVHVTFEDQQKINKFARHNAKLQDLKDEVALEKKLLQNLEDALDELLLLEDNEKPIPYQIGEVFLQLSIDAANSKLEEDKKKTETTITNLEQECENHKAVLSDLKVQLYAKFGNNINLEAEEE</sequence>